<proteinExistence type="predicted"/>
<protein>
    <submittedName>
        <fullName evidence="1">Uncharacterized protein</fullName>
    </submittedName>
</protein>
<dbReference type="Proteomes" id="UP000828390">
    <property type="component" value="Unassembled WGS sequence"/>
</dbReference>
<comment type="caution">
    <text evidence="1">The sequence shown here is derived from an EMBL/GenBank/DDBJ whole genome shotgun (WGS) entry which is preliminary data.</text>
</comment>
<accession>A0A9D3YF87</accession>
<dbReference type="EMBL" id="JAIWYP010000016">
    <property type="protein sequence ID" value="KAH3697484.1"/>
    <property type="molecule type" value="Genomic_DNA"/>
</dbReference>
<sequence length="116" mass="13443">MTDRNACQRWMAKVAESGSFRAWLERQNRTDQQSNGNDRVACKKWLNNMGTILPTVVDTTLILKCLICHDISTEVNLCRRCEGLYCVKCTRLDDRCRLCWEIQGYALNRGARNLQL</sequence>
<reference evidence="1" key="2">
    <citation type="submission" date="2020-11" db="EMBL/GenBank/DDBJ databases">
        <authorList>
            <person name="McCartney M.A."/>
            <person name="Auch B."/>
            <person name="Kono T."/>
            <person name="Mallez S."/>
            <person name="Becker A."/>
            <person name="Gohl D.M."/>
            <person name="Silverstein K.A.T."/>
            <person name="Koren S."/>
            <person name="Bechman K.B."/>
            <person name="Herman A."/>
            <person name="Abrahante J.E."/>
            <person name="Garbe J."/>
        </authorList>
    </citation>
    <scope>NUCLEOTIDE SEQUENCE</scope>
    <source>
        <strain evidence="1">Duluth1</strain>
        <tissue evidence="1">Whole animal</tissue>
    </source>
</reference>
<reference evidence="1" key="1">
    <citation type="journal article" date="2019" name="bioRxiv">
        <title>The Genome of the Zebra Mussel, Dreissena polymorpha: A Resource for Invasive Species Research.</title>
        <authorList>
            <person name="McCartney M.A."/>
            <person name="Auch B."/>
            <person name="Kono T."/>
            <person name="Mallez S."/>
            <person name="Zhang Y."/>
            <person name="Obille A."/>
            <person name="Becker A."/>
            <person name="Abrahante J.E."/>
            <person name="Garbe J."/>
            <person name="Badalamenti J.P."/>
            <person name="Herman A."/>
            <person name="Mangelson H."/>
            <person name="Liachko I."/>
            <person name="Sullivan S."/>
            <person name="Sone E.D."/>
            <person name="Koren S."/>
            <person name="Silverstein K.A.T."/>
            <person name="Beckman K.B."/>
            <person name="Gohl D.M."/>
        </authorList>
    </citation>
    <scope>NUCLEOTIDE SEQUENCE</scope>
    <source>
        <strain evidence="1">Duluth1</strain>
        <tissue evidence="1">Whole animal</tissue>
    </source>
</reference>
<evidence type="ECO:0000313" key="2">
    <source>
        <dbReference type="Proteomes" id="UP000828390"/>
    </source>
</evidence>
<dbReference type="AlphaFoldDB" id="A0A9D3YF87"/>
<keyword evidence="2" id="KW-1185">Reference proteome</keyword>
<organism evidence="1 2">
    <name type="scientific">Dreissena polymorpha</name>
    <name type="common">Zebra mussel</name>
    <name type="synonym">Mytilus polymorpha</name>
    <dbReference type="NCBI Taxonomy" id="45954"/>
    <lineage>
        <taxon>Eukaryota</taxon>
        <taxon>Metazoa</taxon>
        <taxon>Spiralia</taxon>
        <taxon>Lophotrochozoa</taxon>
        <taxon>Mollusca</taxon>
        <taxon>Bivalvia</taxon>
        <taxon>Autobranchia</taxon>
        <taxon>Heteroconchia</taxon>
        <taxon>Euheterodonta</taxon>
        <taxon>Imparidentia</taxon>
        <taxon>Neoheterodontei</taxon>
        <taxon>Myida</taxon>
        <taxon>Dreissenoidea</taxon>
        <taxon>Dreissenidae</taxon>
        <taxon>Dreissena</taxon>
    </lineage>
</organism>
<evidence type="ECO:0000313" key="1">
    <source>
        <dbReference type="EMBL" id="KAH3697484.1"/>
    </source>
</evidence>
<name>A0A9D3YF87_DREPO</name>
<gene>
    <name evidence="1" type="ORF">DPMN_084986</name>
</gene>